<dbReference type="GO" id="GO:0055085">
    <property type="term" value="P:transmembrane transport"/>
    <property type="evidence" value="ECO:0007669"/>
    <property type="project" value="TreeGrafter"/>
</dbReference>
<proteinExistence type="inferred from homology"/>
<name>A0AAE7BBQ9_9BACT</name>
<keyword evidence="3 6" id="KW-0812">Transmembrane</keyword>
<dbReference type="Pfam" id="PF01594">
    <property type="entry name" value="AI-2E_transport"/>
    <property type="match status" value="1"/>
</dbReference>
<dbReference type="KEGG" id="avp:AVENP_1903"/>
<sequence>MEKNSNKEAFSNLGNTNFANAFYFFAFMFLFIFSLNSLSNILTPIAIAVLIWFLINAFANQIKKLPFLNAKVGDYIAIPLSLIFIVYSMVEIGSFIASSMMELSSTISQLDSKVYELIDKLSLLTSFDLATPLQKFFEEFSLSSVINKVISAFSAIFGNLVQIFLYVLFLLIDQQFFSAKLNALFPKKENKNRVEHILTSISKGIRTYISITTIISLSTGFLTYFICEMFSLQGAVLWGFIAFVLNFIPTIGSIIAVLIPTIFALIQFPLISDVLILFTLLIIIQFVLGNIIQPRMMGNKLNISQFIVILSLVVWGAMWGTIGMFLSVPMMMILLIVLSQFESTKKLAILISADGNILGTSNSSK</sequence>
<dbReference type="PANTHER" id="PTHR21716:SF64">
    <property type="entry name" value="AI-2 TRANSPORT PROTEIN TQSA"/>
    <property type="match status" value="1"/>
</dbReference>
<evidence type="ECO:0000256" key="1">
    <source>
        <dbReference type="ARBA" id="ARBA00004141"/>
    </source>
</evidence>
<evidence type="ECO:0000256" key="2">
    <source>
        <dbReference type="ARBA" id="ARBA00009773"/>
    </source>
</evidence>
<dbReference type="EMBL" id="CP053840">
    <property type="protein sequence ID" value="QKF67444.1"/>
    <property type="molecule type" value="Genomic_DNA"/>
</dbReference>
<dbReference type="InterPro" id="IPR002549">
    <property type="entry name" value="AI-2E-like"/>
</dbReference>
<comment type="subcellular location">
    <subcellularLocation>
        <location evidence="1">Membrane</location>
        <topology evidence="1">Multi-pass membrane protein</topology>
    </subcellularLocation>
</comment>
<feature type="transmembrane region" description="Helical" evidence="6">
    <location>
        <begin position="41"/>
        <end position="60"/>
    </location>
</feature>
<keyword evidence="5 6" id="KW-0472">Membrane</keyword>
<dbReference type="RefSeq" id="WP_128357988.1">
    <property type="nucleotide sequence ID" value="NZ_CP053840.1"/>
</dbReference>
<feature type="transmembrane region" description="Helical" evidence="6">
    <location>
        <begin position="207"/>
        <end position="226"/>
    </location>
</feature>
<dbReference type="Proteomes" id="UP000503482">
    <property type="component" value="Chromosome"/>
</dbReference>
<feature type="transmembrane region" description="Helical" evidence="6">
    <location>
        <begin position="312"/>
        <end position="338"/>
    </location>
</feature>
<evidence type="ECO:0000256" key="6">
    <source>
        <dbReference type="SAM" id="Phobius"/>
    </source>
</evidence>
<dbReference type="PANTHER" id="PTHR21716">
    <property type="entry name" value="TRANSMEMBRANE PROTEIN"/>
    <property type="match status" value="1"/>
</dbReference>
<evidence type="ECO:0000256" key="5">
    <source>
        <dbReference type="ARBA" id="ARBA00023136"/>
    </source>
</evidence>
<keyword evidence="4 6" id="KW-1133">Transmembrane helix</keyword>
<evidence type="ECO:0000256" key="4">
    <source>
        <dbReference type="ARBA" id="ARBA00022989"/>
    </source>
</evidence>
<evidence type="ECO:0000256" key="3">
    <source>
        <dbReference type="ARBA" id="ARBA00022692"/>
    </source>
</evidence>
<protein>
    <submittedName>
        <fullName evidence="7">Autoinducer 2 (AI-2E family) transporter</fullName>
    </submittedName>
</protein>
<feature type="transmembrane region" description="Helical" evidence="6">
    <location>
        <begin position="72"/>
        <end position="96"/>
    </location>
</feature>
<feature type="transmembrane region" description="Helical" evidence="6">
    <location>
        <begin position="12"/>
        <end position="35"/>
    </location>
</feature>
<feature type="transmembrane region" description="Helical" evidence="6">
    <location>
        <begin position="238"/>
        <end position="263"/>
    </location>
</feature>
<evidence type="ECO:0000313" key="7">
    <source>
        <dbReference type="EMBL" id="QKF67444.1"/>
    </source>
</evidence>
<feature type="transmembrane region" description="Helical" evidence="6">
    <location>
        <begin position="149"/>
        <end position="172"/>
    </location>
</feature>
<accession>A0AAE7BBQ9</accession>
<comment type="similarity">
    <text evidence="2">Belongs to the autoinducer-2 exporter (AI-2E) (TC 2.A.86) family.</text>
</comment>
<dbReference type="AlphaFoldDB" id="A0AAE7BBQ9"/>
<organism evidence="7 8">
    <name type="scientific">Arcobacter venerupis</name>
    <dbReference type="NCBI Taxonomy" id="1054033"/>
    <lineage>
        <taxon>Bacteria</taxon>
        <taxon>Pseudomonadati</taxon>
        <taxon>Campylobacterota</taxon>
        <taxon>Epsilonproteobacteria</taxon>
        <taxon>Campylobacterales</taxon>
        <taxon>Arcobacteraceae</taxon>
        <taxon>Arcobacter</taxon>
    </lineage>
</organism>
<gene>
    <name evidence="7" type="ORF">AVENP_1903</name>
</gene>
<evidence type="ECO:0000313" key="8">
    <source>
        <dbReference type="Proteomes" id="UP000503482"/>
    </source>
</evidence>
<dbReference type="GO" id="GO:0016020">
    <property type="term" value="C:membrane"/>
    <property type="evidence" value="ECO:0007669"/>
    <property type="project" value="UniProtKB-SubCell"/>
</dbReference>
<keyword evidence="8" id="KW-1185">Reference proteome</keyword>
<reference evidence="7 8" key="1">
    <citation type="submission" date="2020-05" db="EMBL/GenBank/DDBJ databases">
        <title>Complete genome sequencing of Campylobacter and Arcobacter type strains.</title>
        <authorList>
            <person name="Miller W.G."/>
            <person name="Yee E."/>
        </authorList>
    </citation>
    <scope>NUCLEOTIDE SEQUENCE [LARGE SCALE GENOMIC DNA]</scope>
    <source>
        <strain evidence="7 8">LMG 26156</strain>
    </source>
</reference>
<feature type="transmembrane region" description="Helical" evidence="6">
    <location>
        <begin position="270"/>
        <end position="292"/>
    </location>
</feature>